<dbReference type="InterPro" id="IPR049712">
    <property type="entry name" value="Poly_export"/>
</dbReference>
<reference evidence="1 2" key="1">
    <citation type="submission" date="2018-11" db="EMBL/GenBank/DDBJ databases">
        <authorList>
            <person name="Mardanov A.V."/>
            <person name="Ravin N.V."/>
            <person name="Dedysh S.N."/>
        </authorList>
    </citation>
    <scope>NUCLEOTIDE SEQUENCE [LARGE SCALE GENOMIC DNA]</scope>
    <source>
        <strain evidence="1 2">AF10</strain>
    </source>
</reference>
<keyword evidence="2" id="KW-1185">Reference proteome</keyword>
<evidence type="ECO:0000313" key="2">
    <source>
        <dbReference type="Proteomes" id="UP000289437"/>
    </source>
</evidence>
<dbReference type="EMBL" id="RDSM01000001">
    <property type="protein sequence ID" value="RXH58401.1"/>
    <property type="molecule type" value="Genomic_DNA"/>
</dbReference>
<evidence type="ECO:0008006" key="3">
    <source>
        <dbReference type="Google" id="ProtNLM"/>
    </source>
</evidence>
<organism evidence="1 2">
    <name type="scientific">Granulicella sibirica</name>
    <dbReference type="NCBI Taxonomy" id="2479048"/>
    <lineage>
        <taxon>Bacteria</taxon>
        <taxon>Pseudomonadati</taxon>
        <taxon>Acidobacteriota</taxon>
        <taxon>Terriglobia</taxon>
        <taxon>Terriglobales</taxon>
        <taxon>Acidobacteriaceae</taxon>
        <taxon>Granulicella</taxon>
    </lineage>
</organism>
<dbReference type="PANTHER" id="PTHR33619">
    <property type="entry name" value="POLYSACCHARIDE EXPORT PROTEIN GFCE-RELATED"/>
    <property type="match status" value="1"/>
</dbReference>
<evidence type="ECO:0000313" key="1">
    <source>
        <dbReference type="EMBL" id="RXH58401.1"/>
    </source>
</evidence>
<dbReference type="GO" id="GO:0015159">
    <property type="term" value="F:polysaccharide transmembrane transporter activity"/>
    <property type="evidence" value="ECO:0007669"/>
    <property type="project" value="InterPro"/>
</dbReference>
<comment type="caution">
    <text evidence="1">The sequence shown here is derived from an EMBL/GenBank/DDBJ whole genome shotgun (WGS) entry which is preliminary data.</text>
</comment>
<dbReference type="Gene3D" id="3.10.560.10">
    <property type="entry name" value="Outer membrane lipoprotein wza domain like"/>
    <property type="match status" value="1"/>
</dbReference>
<dbReference type="Proteomes" id="UP000289437">
    <property type="component" value="Unassembled WGS sequence"/>
</dbReference>
<gene>
    <name evidence="1" type="ORF">GRAN_1711</name>
</gene>
<name>A0A4Q0T9U7_9BACT</name>
<dbReference type="AlphaFoldDB" id="A0A4Q0T9U7"/>
<accession>A0A4Q0T9U7</accession>
<dbReference type="PANTHER" id="PTHR33619:SF3">
    <property type="entry name" value="POLYSACCHARIDE EXPORT PROTEIN GFCE-RELATED"/>
    <property type="match status" value="1"/>
</dbReference>
<proteinExistence type="predicted"/>
<protein>
    <recommendedName>
        <fullName evidence="3">Soluble ligand binding domain-containing protein</fullName>
    </recommendedName>
</protein>
<sequence>MQAKTLIEQSASDRLKNSAVVLTLLDFQHPYFVVAGEAYAPSKYELRDNLTVLQGLMIGGGSRITGKESQVVLIHGANTPTPEVHVLNLKDVGSQKIFEKDMALSNGDIIYIPKSKLTKTIQVFSLINGPLNTAVYAGFR</sequence>
<reference evidence="2" key="2">
    <citation type="submission" date="2019-02" db="EMBL/GenBank/DDBJ databases">
        <title>Granulicella sibirica sp. nov., a psychrotolerant acidobacterium isolated from an organic soil layer in forested tundra, West Siberia.</title>
        <authorList>
            <person name="Oshkin I.Y."/>
            <person name="Kulichevskaya I.S."/>
            <person name="Rijpstra W.I.C."/>
            <person name="Sinninghe Damste J.S."/>
            <person name="Rakitin A.L."/>
            <person name="Ravin N.V."/>
            <person name="Dedysh S.N."/>
        </authorList>
    </citation>
    <scope>NUCLEOTIDE SEQUENCE [LARGE SCALE GENOMIC DNA]</scope>
    <source>
        <strain evidence="2">AF10</strain>
    </source>
</reference>